<evidence type="ECO:0000256" key="1">
    <source>
        <dbReference type="SAM" id="MobiDB-lite"/>
    </source>
</evidence>
<dbReference type="PROSITE" id="PS51318">
    <property type="entry name" value="TAT"/>
    <property type="match status" value="1"/>
</dbReference>
<protein>
    <submittedName>
        <fullName evidence="3">ABC transporter substrate-binding protein</fullName>
    </submittedName>
</protein>
<dbReference type="Proteomes" id="UP000475214">
    <property type="component" value="Unassembled WGS sequence"/>
</dbReference>
<name>A0A6L9SAJ6_9ACTN</name>
<gene>
    <name evidence="3" type="ORF">G1H10_15835</name>
</gene>
<evidence type="ECO:0000259" key="2">
    <source>
        <dbReference type="Pfam" id="PF00496"/>
    </source>
</evidence>
<feature type="compositionally biased region" description="Low complexity" evidence="1">
    <location>
        <begin position="28"/>
        <end position="39"/>
    </location>
</feature>
<dbReference type="SUPFAM" id="SSF53850">
    <property type="entry name" value="Periplasmic binding protein-like II"/>
    <property type="match status" value="1"/>
</dbReference>
<dbReference type="PANTHER" id="PTHR30290">
    <property type="entry name" value="PERIPLASMIC BINDING COMPONENT OF ABC TRANSPORTER"/>
    <property type="match status" value="1"/>
</dbReference>
<comment type="caution">
    <text evidence="3">The sequence shown here is derived from an EMBL/GenBank/DDBJ whole genome shotgun (WGS) entry which is preliminary data.</text>
</comment>
<dbReference type="Gene3D" id="3.40.190.10">
    <property type="entry name" value="Periplasmic binding protein-like II"/>
    <property type="match status" value="1"/>
</dbReference>
<dbReference type="Pfam" id="PF00496">
    <property type="entry name" value="SBP_bac_5"/>
    <property type="match status" value="1"/>
</dbReference>
<dbReference type="GO" id="GO:1904680">
    <property type="term" value="F:peptide transmembrane transporter activity"/>
    <property type="evidence" value="ECO:0007669"/>
    <property type="project" value="TreeGrafter"/>
</dbReference>
<organism evidence="3 4">
    <name type="scientific">Phytoactinopolyspora halotolerans</name>
    <dbReference type="NCBI Taxonomy" id="1981512"/>
    <lineage>
        <taxon>Bacteria</taxon>
        <taxon>Bacillati</taxon>
        <taxon>Actinomycetota</taxon>
        <taxon>Actinomycetes</taxon>
        <taxon>Jiangellales</taxon>
        <taxon>Jiangellaceae</taxon>
        <taxon>Phytoactinopolyspora</taxon>
    </lineage>
</organism>
<dbReference type="InterPro" id="IPR039424">
    <property type="entry name" value="SBP_5"/>
</dbReference>
<dbReference type="InterPro" id="IPR000914">
    <property type="entry name" value="SBP_5_dom"/>
</dbReference>
<keyword evidence="4" id="KW-1185">Reference proteome</keyword>
<dbReference type="RefSeq" id="WP_163739469.1">
    <property type="nucleotide sequence ID" value="NZ_JAAGOA010000010.1"/>
</dbReference>
<reference evidence="3 4" key="1">
    <citation type="submission" date="2020-02" db="EMBL/GenBank/DDBJ databases">
        <authorList>
            <person name="Li X.-J."/>
            <person name="Han X.-M."/>
        </authorList>
    </citation>
    <scope>NUCLEOTIDE SEQUENCE [LARGE SCALE GENOMIC DNA]</scope>
    <source>
        <strain evidence="3 4">CCTCC AB 2017055</strain>
    </source>
</reference>
<dbReference type="Gene3D" id="3.10.105.10">
    <property type="entry name" value="Dipeptide-binding Protein, Domain 3"/>
    <property type="match status" value="1"/>
</dbReference>
<dbReference type="InterPro" id="IPR006311">
    <property type="entry name" value="TAT_signal"/>
</dbReference>
<accession>A0A6L9SAJ6</accession>
<feature type="region of interest" description="Disordered" evidence="1">
    <location>
        <begin position="28"/>
        <end position="50"/>
    </location>
</feature>
<dbReference type="PANTHER" id="PTHR30290:SF62">
    <property type="entry name" value="OLIGOPEPTIDE ABC TRANSPORTER, PERIPLASMIC OLIGOPEPTIDE-BINDING PROTEIN"/>
    <property type="match status" value="1"/>
</dbReference>
<sequence length="656" mass="72293">MEPQIDRRRLLRAGGALALVAMVPACTSSSGGDNGNGASPDTSAGTASGEAPSLRALVDSGDLPPVAERLPADPAVVEPIEQIGSYGGTWRNGMVGAQSFRLDYAIGYEPLVRWNLAWDEVIPNVAASFEVSDDATQYTFTLREGMRWSDGAPFTADDILFAYDDLVANPDVMPDGLSLFMVDGELATLEKVDDTTVTFTFPGPHGLFLDALANQPINVLTRLPRHYLQKFHRDYSDDADQAAKDAGFSGWVEALQHAIGGAALWSDIELPRLHAWVPTTPISSATRMTFERNPYYWKVDPEGNQLPYLDGVEYSIVQDEEVLLLNTVQGEIDMIDRVVTTTANKPVLAADRETAGYEFFNLIPDKLNTVTILLNLTCKDEVKREIFQNRDFRIGLSHAINRQEIIDAVFARQGEPAQPAPLPESALYDEEFATQYTAYDVDLANQHLDAAGLTETDGDGIRLGPDGTPVSIRVLAPSDQKTELIDALELIKGYWRDVGVELTVQGEGSEHRYEILDASDQEAHVWDGDGGIHPVSTPQYYLPMDGLDNRFAAGWSTWLDTDGSGEGAIEPPDAAKEQLELYRQVQAEADPERRNELMRHVLQIAKEQFYLIGVSTPLPGYGVVKNEFRNMVDETYFAGGFPYPGATYPEQFYLDN</sequence>
<evidence type="ECO:0000313" key="4">
    <source>
        <dbReference type="Proteomes" id="UP000475214"/>
    </source>
</evidence>
<evidence type="ECO:0000313" key="3">
    <source>
        <dbReference type="EMBL" id="NEE01644.1"/>
    </source>
</evidence>
<dbReference type="AlphaFoldDB" id="A0A6L9SAJ6"/>
<feature type="domain" description="Solute-binding protein family 5" evidence="2">
    <location>
        <begin position="120"/>
        <end position="541"/>
    </location>
</feature>
<dbReference type="GO" id="GO:0015833">
    <property type="term" value="P:peptide transport"/>
    <property type="evidence" value="ECO:0007669"/>
    <property type="project" value="TreeGrafter"/>
</dbReference>
<proteinExistence type="predicted"/>
<dbReference type="CDD" id="cd08500">
    <property type="entry name" value="PBP2_NikA_DppA_OppA_like_4"/>
    <property type="match status" value="1"/>
</dbReference>
<dbReference type="EMBL" id="JAAGOA010000010">
    <property type="protein sequence ID" value="NEE01644.1"/>
    <property type="molecule type" value="Genomic_DNA"/>
</dbReference>